<evidence type="ECO:0000313" key="3">
    <source>
        <dbReference type="Proteomes" id="UP000014254"/>
    </source>
</evidence>
<evidence type="ECO:0000256" key="1">
    <source>
        <dbReference type="SAM" id="MobiDB-lite"/>
    </source>
</evidence>
<dbReference type="EMBL" id="KE123899">
    <property type="protein sequence ID" value="EPB92605.1"/>
    <property type="molecule type" value="Genomic_DNA"/>
</dbReference>
<sequence>MVSSSYDFQTEGKSAARRSVNRRSISGRSSTSVASLSSAIETVSSDVSVRQVKLSPEDKSKTNKMYAGLDKTKMWKLSTGTLVEEQMMKHVIIQDYEHLSHSFILNVQDTCWSAYFSPEEIEKIKRFDAVELPLLPFDTSAYVDELKATPKSILYDKVNEGTYASNSDRKWIQVCYNACFLLVQSGFFPLRDVTEQGIGKRMWSCVDTCFDFSTSICISGEKCSKASADVAYLNRSPSDFSRQQCGRKMDYLFKTKWIILWNSCKDKKGNTSKQLKQHQLKKLHLWFI</sequence>
<dbReference type="OrthoDB" id="2278533at2759"/>
<proteinExistence type="predicted"/>
<accession>S2KJK1</accession>
<dbReference type="OMA" id="KCKANEA"/>
<protein>
    <submittedName>
        <fullName evidence="2">Uncharacterized protein</fullName>
    </submittedName>
</protein>
<dbReference type="AlphaFoldDB" id="S2KJK1"/>
<dbReference type="InParanoid" id="S2KJK1"/>
<feature type="compositionally biased region" description="Polar residues" evidence="1">
    <location>
        <begin position="1"/>
        <end position="12"/>
    </location>
</feature>
<name>S2KJK1_MUCC1</name>
<reference evidence="3" key="1">
    <citation type="submission" date="2013-05" db="EMBL/GenBank/DDBJ databases">
        <title>The Genome sequence of Mucor circinelloides f. circinelloides 1006PhL.</title>
        <authorList>
            <consortium name="The Broad Institute Genomics Platform"/>
            <person name="Cuomo C."/>
            <person name="Earl A."/>
            <person name="Findley K."/>
            <person name="Lee S.C."/>
            <person name="Walker B."/>
            <person name="Young S."/>
            <person name="Zeng Q."/>
            <person name="Gargeya S."/>
            <person name="Fitzgerald M."/>
            <person name="Haas B."/>
            <person name="Abouelleil A."/>
            <person name="Allen A.W."/>
            <person name="Alvarado L."/>
            <person name="Arachchi H.M."/>
            <person name="Berlin A.M."/>
            <person name="Chapman S.B."/>
            <person name="Gainer-Dewar J."/>
            <person name="Goldberg J."/>
            <person name="Griggs A."/>
            <person name="Gujja S."/>
            <person name="Hansen M."/>
            <person name="Howarth C."/>
            <person name="Imamovic A."/>
            <person name="Ireland A."/>
            <person name="Larimer J."/>
            <person name="McCowan C."/>
            <person name="Murphy C."/>
            <person name="Pearson M."/>
            <person name="Poon T.W."/>
            <person name="Priest M."/>
            <person name="Roberts A."/>
            <person name="Saif S."/>
            <person name="Shea T."/>
            <person name="Sisk P."/>
            <person name="Sykes S."/>
            <person name="Wortman J."/>
            <person name="Nusbaum C."/>
            <person name="Birren B."/>
        </authorList>
    </citation>
    <scope>NUCLEOTIDE SEQUENCE [LARGE SCALE GENOMIC DNA]</scope>
    <source>
        <strain evidence="3">1006PhL</strain>
    </source>
</reference>
<organism evidence="2 3">
    <name type="scientific">Mucor circinelloides f. circinelloides (strain 1006PhL)</name>
    <name type="common">Mucormycosis agent</name>
    <name type="synonym">Calyptromyces circinelloides</name>
    <dbReference type="NCBI Taxonomy" id="1220926"/>
    <lineage>
        <taxon>Eukaryota</taxon>
        <taxon>Fungi</taxon>
        <taxon>Fungi incertae sedis</taxon>
        <taxon>Mucoromycota</taxon>
        <taxon>Mucoromycotina</taxon>
        <taxon>Mucoromycetes</taxon>
        <taxon>Mucorales</taxon>
        <taxon>Mucorineae</taxon>
        <taxon>Mucoraceae</taxon>
        <taxon>Mucor</taxon>
    </lineage>
</organism>
<feature type="region of interest" description="Disordered" evidence="1">
    <location>
        <begin position="1"/>
        <end position="34"/>
    </location>
</feature>
<keyword evidence="3" id="KW-1185">Reference proteome</keyword>
<evidence type="ECO:0000313" key="2">
    <source>
        <dbReference type="EMBL" id="EPB92605.1"/>
    </source>
</evidence>
<dbReference type="Proteomes" id="UP000014254">
    <property type="component" value="Unassembled WGS sequence"/>
</dbReference>
<gene>
    <name evidence="2" type="ORF">HMPREF1544_00618</name>
</gene>
<dbReference type="VEuPathDB" id="FungiDB:HMPREF1544_00618"/>